<comment type="catalytic activity">
    <reaction evidence="9">
        <text>D-serine = pyruvate + NH4(+)</text>
        <dbReference type="Rhea" id="RHEA:13977"/>
        <dbReference type="ChEBI" id="CHEBI:15361"/>
        <dbReference type="ChEBI" id="CHEBI:28938"/>
        <dbReference type="ChEBI" id="CHEBI:35247"/>
        <dbReference type="EC" id="4.3.1.18"/>
    </reaction>
    <physiologicalReaction direction="left-to-right" evidence="9">
        <dbReference type="Rhea" id="RHEA:13978"/>
    </physiologicalReaction>
</comment>
<gene>
    <name evidence="15" type="ORF">MKZ38_002531</name>
</gene>
<evidence type="ECO:0000256" key="12">
    <source>
        <dbReference type="ARBA" id="ARBA00069616"/>
    </source>
</evidence>
<evidence type="ECO:0000256" key="9">
    <source>
        <dbReference type="ARBA" id="ARBA00051198"/>
    </source>
</evidence>
<comment type="function">
    <text evidence="10">Catalyzes the conversion of D-serine to pyruvate and ammonia. May play a role in D-serine detoxification.</text>
</comment>
<dbReference type="EMBL" id="JAKWBI020000176">
    <property type="protein sequence ID" value="KAJ2900249.1"/>
    <property type="molecule type" value="Genomic_DNA"/>
</dbReference>
<evidence type="ECO:0000256" key="13">
    <source>
        <dbReference type="ARBA" id="ARBA00075219"/>
    </source>
</evidence>
<reference evidence="15" key="1">
    <citation type="submission" date="2022-07" db="EMBL/GenBank/DDBJ databases">
        <title>Draft genome sequence of Zalerion maritima ATCC 34329, a (micro)plastics degrading marine fungus.</title>
        <authorList>
            <person name="Paco A."/>
            <person name="Goncalves M.F.M."/>
            <person name="Rocha-Santos T.A.P."/>
            <person name="Alves A."/>
        </authorList>
    </citation>
    <scope>NUCLEOTIDE SEQUENCE</scope>
    <source>
        <strain evidence="15">ATCC 34329</strain>
    </source>
</reference>
<dbReference type="GO" id="GO:0046872">
    <property type="term" value="F:metal ion binding"/>
    <property type="evidence" value="ECO:0007669"/>
    <property type="project" value="UniProtKB-KW"/>
</dbReference>
<evidence type="ECO:0000256" key="7">
    <source>
        <dbReference type="ARBA" id="ARBA00022898"/>
    </source>
</evidence>
<protein>
    <recommendedName>
        <fullName evidence="12">D-serine dehydratase</fullName>
        <ecNumber evidence="11">4.3.1.18</ecNumber>
    </recommendedName>
    <alternativeName>
        <fullName evidence="13">D-serine deaminase</fullName>
    </alternativeName>
</protein>
<dbReference type="InterPro" id="IPR026956">
    <property type="entry name" value="D-ser_dehydrat-like_dom"/>
</dbReference>
<feature type="domain" description="D-serine dehydratase-like" evidence="14">
    <location>
        <begin position="306"/>
        <end position="441"/>
    </location>
</feature>
<dbReference type="InterPro" id="IPR042208">
    <property type="entry name" value="D-ser_dehydrat-like_sf"/>
</dbReference>
<evidence type="ECO:0000256" key="2">
    <source>
        <dbReference type="ARBA" id="ARBA00001947"/>
    </source>
</evidence>
<accession>A0AAD5RNR5</accession>
<dbReference type="InterPro" id="IPR051466">
    <property type="entry name" value="D-amino_acid_metab_enzyme"/>
</dbReference>
<dbReference type="Gene3D" id="2.40.37.20">
    <property type="entry name" value="D-serine dehydratase-like domain"/>
    <property type="match status" value="1"/>
</dbReference>
<dbReference type="Pfam" id="PF14031">
    <property type="entry name" value="D-ser_dehydrat"/>
    <property type="match status" value="1"/>
</dbReference>
<keyword evidence="8" id="KW-0456">Lyase</keyword>
<dbReference type="PANTHER" id="PTHR28004">
    <property type="entry name" value="ZGC:162816-RELATED"/>
    <property type="match status" value="1"/>
</dbReference>
<comment type="similarity">
    <text evidence="3">Belongs to the DSD1 family.</text>
</comment>
<evidence type="ECO:0000256" key="8">
    <source>
        <dbReference type="ARBA" id="ARBA00023239"/>
    </source>
</evidence>
<comment type="caution">
    <text evidence="15">The sequence shown here is derived from an EMBL/GenBank/DDBJ whole genome shotgun (WGS) entry which is preliminary data.</text>
</comment>
<dbReference type="Pfam" id="PF01168">
    <property type="entry name" value="Ala_racemase_N"/>
    <property type="match status" value="1"/>
</dbReference>
<comment type="cofactor">
    <cofactor evidence="2">
        <name>Zn(2+)</name>
        <dbReference type="ChEBI" id="CHEBI:29105"/>
    </cofactor>
</comment>
<keyword evidence="7" id="KW-0663">Pyridoxal phosphate</keyword>
<dbReference type="EC" id="4.3.1.18" evidence="11"/>
<evidence type="ECO:0000256" key="11">
    <source>
        <dbReference type="ARBA" id="ARBA00066349"/>
    </source>
</evidence>
<dbReference type="Gene3D" id="3.20.20.10">
    <property type="entry name" value="Alanine racemase"/>
    <property type="match status" value="1"/>
</dbReference>
<keyword evidence="16" id="KW-1185">Reference proteome</keyword>
<evidence type="ECO:0000259" key="14">
    <source>
        <dbReference type="SMART" id="SM01119"/>
    </source>
</evidence>
<evidence type="ECO:0000256" key="1">
    <source>
        <dbReference type="ARBA" id="ARBA00001933"/>
    </source>
</evidence>
<evidence type="ECO:0000256" key="6">
    <source>
        <dbReference type="ARBA" id="ARBA00022833"/>
    </source>
</evidence>
<evidence type="ECO:0000313" key="15">
    <source>
        <dbReference type="EMBL" id="KAJ2900249.1"/>
    </source>
</evidence>
<dbReference type="GO" id="GO:0008721">
    <property type="term" value="F:D-serine ammonia-lyase activity"/>
    <property type="evidence" value="ECO:0007669"/>
    <property type="project" value="UniProtKB-EC"/>
</dbReference>
<evidence type="ECO:0000256" key="4">
    <source>
        <dbReference type="ARBA" id="ARBA00022575"/>
    </source>
</evidence>
<evidence type="ECO:0000256" key="5">
    <source>
        <dbReference type="ARBA" id="ARBA00022723"/>
    </source>
</evidence>
<dbReference type="InterPro" id="IPR029066">
    <property type="entry name" value="PLP-binding_barrel"/>
</dbReference>
<keyword evidence="6" id="KW-0862">Zinc</keyword>
<dbReference type="GO" id="GO:0036088">
    <property type="term" value="P:D-serine catabolic process"/>
    <property type="evidence" value="ECO:0007669"/>
    <property type="project" value="TreeGrafter"/>
</dbReference>
<keyword evidence="5" id="KW-0479">Metal-binding</keyword>
<dbReference type="GO" id="GO:0009636">
    <property type="term" value="P:response to toxic substance"/>
    <property type="evidence" value="ECO:0007669"/>
    <property type="project" value="UniProtKB-KW"/>
</dbReference>
<organism evidence="15 16">
    <name type="scientific">Zalerion maritima</name>
    <dbReference type="NCBI Taxonomy" id="339359"/>
    <lineage>
        <taxon>Eukaryota</taxon>
        <taxon>Fungi</taxon>
        <taxon>Dikarya</taxon>
        <taxon>Ascomycota</taxon>
        <taxon>Pezizomycotina</taxon>
        <taxon>Sordariomycetes</taxon>
        <taxon>Lulworthiomycetidae</taxon>
        <taxon>Lulworthiales</taxon>
        <taxon>Lulworthiaceae</taxon>
        <taxon>Zalerion</taxon>
    </lineage>
</organism>
<name>A0AAD5RNR5_9PEZI</name>
<dbReference type="Proteomes" id="UP001201980">
    <property type="component" value="Unassembled WGS sequence"/>
</dbReference>
<dbReference type="SMART" id="SM01119">
    <property type="entry name" value="D-ser_dehydrat"/>
    <property type="match status" value="1"/>
</dbReference>
<dbReference type="AlphaFoldDB" id="A0AAD5RNR5"/>
<comment type="cofactor">
    <cofactor evidence="1">
        <name>pyridoxal 5'-phosphate</name>
        <dbReference type="ChEBI" id="CHEBI:597326"/>
    </cofactor>
</comment>
<dbReference type="FunFam" id="3.20.20.10:FF:000016">
    <property type="entry name" value="D-serine dehydratase"/>
    <property type="match status" value="1"/>
</dbReference>
<keyword evidence="4" id="KW-0216">Detoxification</keyword>
<dbReference type="PANTHER" id="PTHR28004:SF2">
    <property type="entry name" value="D-SERINE DEHYDRATASE"/>
    <property type="match status" value="1"/>
</dbReference>
<dbReference type="InterPro" id="IPR001608">
    <property type="entry name" value="Ala_racemase_N"/>
</dbReference>
<evidence type="ECO:0000256" key="3">
    <source>
        <dbReference type="ARBA" id="ARBA00005323"/>
    </source>
</evidence>
<evidence type="ECO:0000313" key="16">
    <source>
        <dbReference type="Proteomes" id="UP001201980"/>
    </source>
</evidence>
<proteinExistence type="inferred from homology"/>
<sequence>MATLPPHLEPESFIGRPLKELPTPALILSKPVMERNAEVVLEDVEKMGLGLRVHVKTLKSAEATKIATGNGKHKTVVASTLAEIRGLVPLAREGIVEEVAYGMPLPPSALEEVGRLSQFVKIVLFVDHVEHIEVLERYCKGSEDGGAKKQKWNVFIKVDAGYGRAGVPVSVSNAARNHSKRFEEVVRRVLKSEVVQVCGLYTHSGHTYGAKSQAYGGIDEEESVQDIMKDEVNTLLKAAELLPEDGQFILSFGATPQAHVVRALMNELGEKGRLRRGLRLELHAGNFIAKDLQQVSTGCCCLEDQALRLLVEVCSVYPERNEVLVNGGRLALTSEISPGFPGFGLAAGASPAPGAKCREKTRAEGEKGRDSAGKWYVRKVSQEHGIMCPCPPPLSDNGAHGDGERAKVEAEESWSVGDKTLLYVSHACITAAAHPWYYVVDKHDVVREVWRPWRGW</sequence>
<evidence type="ECO:0000256" key="10">
    <source>
        <dbReference type="ARBA" id="ARBA00055764"/>
    </source>
</evidence>
<dbReference type="SUPFAM" id="SSF51419">
    <property type="entry name" value="PLP-binding barrel"/>
    <property type="match status" value="1"/>
</dbReference>